<protein>
    <submittedName>
        <fullName evidence="5">Protein-export chaperone SecB</fullName>
    </submittedName>
</protein>
<keyword evidence="3" id="KW-0653">Protein transport</keyword>
<accession>A0A2W5N6K3</accession>
<reference evidence="5 6" key="1">
    <citation type="submission" date="2017-08" db="EMBL/GenBank/DDBJ databases">
        <title>Infants hospitalized years apart are colonized by the same room-sourced microbial strains.</title>
        <authorList>
            <person name="Brooks B."/>
            <person name="Olm M.R."/>
            <person name="Firek B.A."/>
            <person name="Baker R."/>
            <person name="Thomas B.C."/>
            <person name="Morowitz M.J."/>
            <person name="Banfield J.F."/>
        </authorList>
    </citation>
    <scope>NUCLEOTIDE SEQUENCE [LARGE SCALE GENOMIC DNA]</scope>
    <source>
        <strain evidence="5">S2_005_002_R2_29</strain>
    </source>
</reference>
<name>A0A2W5N6K3_9BACT</name>
<dbReference type="Gene3D" id="3.10.420.10">
    <property type="entry name" value="SecB-like"/>
    <property type="match status" value="1"/>
</dbReference>
<dbReference type="InterPro" id="IPR003708">
    <property type="entry name" value="SecB"/>
</dbReference>
<keyword evidence="2" id="KW-0813">Transport</keyword>
<comment type="similarity">
    <text evidence="1">Belongs to the SecB family.</text>
</comment>
<keyword evidence="4" id="KW-0811">Translocation</keyword>
<dbReference type="NCBIfam" id="NF004392">
    <property type="entry name" value="PRK05751.1-3"/>
    <property type="match status" value="1"/>
</dbReference>
<evidence type="ECO:0000256" key="3">
    <source>
        <dbReference type="ARBA" id="ARBA00022927"/>
    </source>
</evidence>
<dbReference type="EMBL" id="QFQB01000001">
    <property type="protein sequence ID" value="PZQ49101.1"/>
    <property type="molecule type" value="Genomic_DNA"/>
</dbReference>
<dbReference type="GO" id="GO:0051262">
    <property type="term" value="P:protein tetramerization"/>
    <property type="evidence" value="ECO:0007669"/>
    <property type="project" value="InterPro"/>
</dbReference>
<gene>
    <name evidence="5" type="ORF">DI551_00160</name>
</gene>
<dbReference type="GO" id="GO:0051082">
    <property type="term" value="F:unfolded protein binding"/>
    <property type="evidence" value="ECO:0007669"/>
    <property type="project" value="InterPro"/>
</dbReference>
<dbReference type="Proteomes" id="UP000249417">
    <property type="component" value="Unassembled WGS sequence"/>
</dbReference>
<dbReference type="PRINTS" id="PR01594">
    <property type="entry name" value="SECBCHAPRONE"/>
</dbReference>
<evidence type="ECO:0000256" key="1">
    <source>
        <dbReference type="ARBA" id="ARBA00009990"/>
    </source>
</evidence>
<evidence type="ECO:0000313" key="5">
    <source>
        <dbReference type="EMBL" id="PZQ49101.1"/>
    </source>
</evidence>
<proteinExistence type="inferred from homology"/>
<comment type="caution">
    <text evidence="5">The sequence shown here is derived from an EMBL/GenBank/DDBJ whole genome shotgun (WGS) entry which is preliminary data.</text>
</comment>
<evidence type="ECO:0000313" key="6">
    <source>
        <dbReference type="Proteomes" id="UP000249417"/>
    </source>
</evidence>
<organism evidence="5 6">
    <name type="scientific">Micavibrio aeruginosavorus</name>
    <dbReference type="NCBI Taxonomy" id="349221"/>
    <lineage>
        <taxon>Bacteria</taxon>
        <taxon>Pseudomonadati</taxon>
        <taxon>Bdellovibrionota</taxon>
        <taxon>Bdellovibrionia</taxon>
        <taxon>Bdellovibrionales</taxon>
        <taxon>Pseudobdellovibrionaceae</taxon>
        <taxon>Micavibrio</taxon>
    </lineage>
</organism>
<dbReference type="HAMAP" id="MF_00821">
    <property type="entry name" value="SecB"/>
    <property type="match status" value="1"/>
</dbReference>
<dbReference type="PANTHER" id="PTHR36918:SF1">
    <property type="entry name" value="PROTEIN-EXPORT PROTEIN SECB"/>
    <property type="match status" value="1"/>
</dbReference>
<evidence type="ECO:0000256" key="2">
    <source>
        <dbReference type="ARBA" id="ARBA00022448"/>
    </source>
</evidence>
<evidence type="ECO:0000256" key="4">
    <source>
        <dbReference type="ARBA" id="ARBA00023010"/>
    </source>
</evidence>
<dbReference type="Pfam" id="PF02556">
    <property type="entry name" value="SecB"/>
    <property type="match status" value="1"/>
</dbReference>
<dbReference type="PANTHER" id="PTHR36918">
    <property type="match status" value="1"/>
</dbReference>
<sequence>MAEQTRVDVELPVLPVQVHAQYVKDFSFENPNAPDSLRAGAGRPDMDVNIVLDAAKINDESNPDLYESSLKLTVRSLRDGAPLFIAEIVYAALVTVKDIPGPQIKSLLYVDIPQMLFPFARQMLASAVSNGGFPPLLLTPIDFRAMYANSAKKDADGLAA</sequence>
<dbReference type="GO" id="GO:0015031">
    <property type="term" value="P:protein transport"/>
    <property type="evidence" value="ECO:0007669"/>
    <property type="project" value="UniProtKB-KW"/>
</dbReference>
<dbReference type="SUPFAM" id="SSF54611">
    <property type="entry name" value="SecB-like"/>
    <property type="match status" value="1"/>
</dbReference>
<dbReference type="InterPro" id="IPR035958">
    <property type="entry name" value="SecB-like_sf"/>
</dbReference>
<dbReference type="AlphaFoldDB" id="A0A2W5N6K3"/>
<dbReference type="NCBIfam" id="TIGR00809">
    <property type="entry name" value="secB"/>
    <property type="match status" value="1"/>
</dbReference>